<accession>A0ACB8W211</accession>
<name>A0ACB8W211_9TELE</name>
<sequence>MHVGLPGRMGQTDGKGTKFLCQYCALDGRFDSLLPLEKLNNFGLSRLTSFLMDGFRGGGETGEGYLRGADMHSINSKEGKDSKVWRGESAVDPHNKKITAAAGLWQERDGEKTQCGQDGVAGSSLLEQLVELKEGERLGGDRKEQGRSRGGFSPALMLTASHQANQGTSINVQMDYTIDMHGLHRHYTRSLSSIPSPPPLAPITAPVAMENSSVASASSEAGSTRSQEIEELERFIDSYVLEYQVQGLLGDKADGDLELDNGGKVPQWTDDCNNKKDGSWTSSRGRGSFKPSSSFLLFSTLQDEWEHSSNGSTGSRPSSGSRPGSGSRSGSRGRNNQFKGPAKNGNRDGSFDILGTDIWAANTMDSHGGAGWDVQPEKLDFSHFHRKHFRGTPKHLPQIDREGLNKNKFEDDDGIDMNDIERFLPHLRAGNFYIPFTIPSLVTSRPTPLPPPQVFPPLPNEAEIAHTKKLFRRRRNDRRRQQRPQGGGGGGGKNQPQLIQQQSPQHQRDQTQQQQQSPNQQQQNLTELGDNRNSSAGRPPRQYQGGHGQRQGGPPHHGYSQNRRWHHNQKGQGHGQTNATGDKGMPLRTTKDRETENVKPGDEQIRPSQDSKSPNESPKFELEPSTNAFPCLTAHKESPNPPGNGKASEGQSEQPKISLLQSSKERLRRRLKDKEEARVEASGSGSQSMDRLVDLLNSMRSNSSGVEQQLASFMEEAQCSARSEETLAQVVSTIYSKAVSDRSFAATAAKLCDKMALFMVEGTKFRSLLLNMLQVRALTGNRKDFARREELQQSDVERWLGFITFLCEVFGTMRSSSGEPFRVLVCPIYTCLRELLESSDVKEDAVLCCSMELQSMGRLLEEQLPEMMIELLAAVRDKMLCPAESQLTRSLLMEVIELHAHRWSPLEALTTQYYNRTIQKLTTTA</sequence>
<protein>
    <submittedName>
        <fullName evidence="1">Uncharacterized protein</fullName>
    </submittedName>
</protein>
<evidence type="ECO:0000313" key="1">
    <source>
        <dbReference type="EMBL" id="KAI3361769.1"/>
    </source>
</evidence>
<keyword evidence="2" id="KW-1185">Reference proteome</keyword>
<dbReference type="Proteomes" id="UP000831701">
    <property type="component" value="Chromosome 15"/>
</dbReference>
<proteinExistence type="predicted"/>
<gene>
    <name evidence="1" type="ORF">L3Q82_002113</name>
</gene>
<organism evidence="1 2">
    <name type="scientific">Scortum barcoo</name>
    <name type="common">barcoo grunter</name>
    <dbReference type="NCBI Taxonomy" id="214431"/>
    <lineage>
        <taxon>Eukaryota</taxon>
        <taxon>Metazoa</taxon>
        <taxon>Chordata</taxon>
        <taxon>Craniata</taxon>
        <taxon>Vertebrata</taxon>
        <taxon>Euteleostomi</taxon>
        <taxon>Actinopterygii</taxon>
        <taxon>Neopterygii</taxon>
        <taxon>Teleostei</taxon>
        <taxon>Neoteleostei</taxon>
        <taxon>Acanthomorphata</taxon>
        <taxon>Eupercaria</taxon>
        <taxon>Centrarchiformes</taxon>
        <taxon>Terapontoidei</taxon>
        <taxon>Terapontidae</taxon>
        <taxon>Scortum</taxon>
    </lineage>
</organism>
<reference evidence="1" key="1">
    <citation type="submission" date="2022-04" db="EMBL/GenBank/DDBJ databases">
        <title>Jade perch genome.</title>
        <authorList>
            <person name="Chao B."/>
        </authorList>
    </citation>
    <scope>NUCLEOTIDE SEQUENCE</scope>
    <source>
        <strain evidence="1">CB-2022</strain>
    </source>
</reference>
<evidence type="ECO:0000313" key="2">
    <source>
        <dbReference type="Proteomes" id="UP000831701"/>
    </source>
</evidence>
<dbReference type="EMBL" id="CM041545">
    <property type="protein sequence ID" value="KAI3361769.1"/>
    <property type="molecule type" value="Genomic_DNA"/>
</dbReference>
<comment type="caution">
    <text evidence="1">The sequence shown here is derived from an EMBL/GenBank/DDBJ whole genome shotgun (WGS) entry which is preliminary data.</text>
</comment>